<protein>
    <recommendedName>
        <fullName evidence="5">DUF732 domain-containing protein</fullName>
    </recommendedName>
</protein>
<evidence type="ECO:0000313" key="4">
    <source>
        <dbReference type="Proteomes" id="UP000242427"/>
    </source>
</evidence>
<feature type="signal peptide" evidence="2">
    <location>
        <begin position="1"/>
        <end position="21"/>
    </location>
</feature>
<dbReference type="AlphaFoldDB" id="A0A9X7JVJ5"/>
<sequence length="146" mass="14732">MHKRLPLLAICLTAAALAVSACGPSGDSDSSAPETSASAPAAPSASPSASASASRSASPSAAPEEVRGLTGLSAKLYVETIRKHYPDLDHISDDVLVTHGNALCLARGQALVDQAKKTKQELELSGKQASAVLGTAHGLCGRNVFG</sequence>
<comment type="caution">
    <text evidence="3">The sequence shown here is derived from an EMBL/GenBank/DDBJ whole genome shotgun (WGS) entry which is preliminary data.</text>
</comment>
<keyword evidence="4" id="KW-1185">Reference proteome</keyword>
<proteinExistence type="predicted"/>
<feature type="region of interest" description="Disordered" evidence="1">
    <location>
        <begin position="23"/>
        <end position="67"/>
    </location>
</feature>
<reference evidence="3 4" key="1">
    <citation type="submission" date="2018-03" db="EMBL/GenBank/DDBJ databases">
        <title>Chitinolytic properties of Streptosporangium nondiastaticum TBG75A20.</title>
        <authorList>
            <person name="Gayathri V."/>
            <person name="Shiburaj S."/>
        </authorList>
    </citation>
    <scope>NUCLEOTIDE SEQUENCE [LARGE SCALE GENOMIC DNA]</scope>
    <source>
        <strain evidence="3 4">TBG75A20</strain>
    </source>
</reference>
<dbReference type="EMBL" id="PXWG01000001">
    <property type="protein sequence ID" value="PSJ30675.1"/>
    <property type="molecule type" value="Genomic_DNA"/>
</dbReference>
<name>A0A9X7JVJ5_9ACTN</name>
<dbReference type="PROSITE" id="PS51257">
    <property type="entry name" value="PROKAR_LIPOPROTEIN"/>
    <property type="match status" value="1"/>
</dbReference>
<feature type="compositionally biased region" description="Low complexity" evidence="1">
    <location>
        <begin position="28"/>
        <end position="63"/>
    </location>
</feature>
<feature type="chain" id="PRO_5040891645" description="DUF732 domain-containing protein" evidence="2">
    <location>
        <begin position="22"/>
        <end position="146"/>
    </location>
</feature>
<dbReference type="OrthoDB" id="4233774at2"/>
<evidence type="ECO:0000256" key="2">
    <source>
        <dbReference type="SAM" id="SignalP"/>
    </source>
</evidence>
<accession>A0A9X7JVJ5</accession>
<evidence type="ECO:0000256" key="1">
    <source>
        <dbReference type="SAM" id="MobiDB-lite"/>
    </source>
</evidence>
<evidence type="ECO:0000313" key="3">
    <source>
        <dbReference type="EMBL" id="PSJ30675.1"/>
    </source>
</evidence>
<evidence type="ECO:0008006" key="5">
    <source>
        <dbReference type="Google" id="ProtNLM"/>
    </source>
</evidence>
<dbReference type="Proteomes" id="UP000242427">
    <property type="component" value="Unassembled WGS sequence"/>
</dbReference>
<gene>
    <name evidence="3" type="ORF">B7P34_01360</name>
</gene>
<keyword evidence="2" id="KW-0732">Signal</keyword>
<organism evidence="3 4">
    <name type="scientific">Streptosporangium nondiastaticum</name>
    <dbReference type="NCBI Taxonomy" id="35764"/>
    <lineage>
        <taxon>Bacteria</taxon>
        <taxon>Bacillati</taxon>
        <taxon>Actinomycetota</taxon>
        <taxon>Actinomycetes</taxon>
        <taxon>Streptosporangiales</taxon>
        <taxon>Streptosporangiaceae</taxon>
        <taxon>Streptosporangium</taxon>
    </lineage>
</organism>